<keyword evidence="4 6" id="KW-0808">Transferase</keyword>
<dbReference type="EC" id="2.1.1.199" evidence="6"/>
<dbReference type="InterPro" id="IPR029063">
    <property type="entry name" value="SAM-dependent_MTases_sf"/>
</dbReference>
<dbReference type="InterPro" id="IPR023397">
    <property type="entry name" value="SAM-dep_MeTrfase_MraW_recog"/>
</dbReference>
<proteinExistence type="inferred from homology"/>
<feature type="binding site" evidence="6">
    <location>
        <position position="86"/>
    </location>
    <ligand>
        <name>S-adenosyl-L-methionine</name>
        <dbReference type="ChEBI" id="CHEBI:59789"/>
    </ligand>
</feature>
<gene>
    <name evidence="6" type="primary">rsmH</name>
    <name evidence="8" type="ORF">COV74_08855</name>
</gene>
<reference evidence="8 9" key="1">
    <citation type="submission" date="2017-09" db="EMBL/GenBank/DDBJ databases">
        <title>Depth-based differentiation of microbial function through sediment-hosted aquifers and enrichment of novel symbionts in the deep terrestrial subsurface.</title>
        <authorList>
            <person name="Probst A.J."/>
            <person name="Ladd B."/>
            <person name="Jarett J.K."/>
            <person name="Geller-Mcgrath D.E."/>
            <person name="Sieber C.M."/>
            <person name="Emerson J.B."/>
            <person name="Anantharaman K."/>
            <person name="Thomas B.C."/>
            <person name="Malmstrom R."/>
            <person name="Stieglmeier M."/>
            <person name="Klingl A."/>
            <person name="Woyke T."/>
            <person name="Ryan C.M."/>
            <person name="Banfield J.F."/>
        </authorList>
    </citation>
    <scope>NUCLEOTIDE SEQUENCE [LARGE SCALE GENOMIC DNA]</scope>
    <source>
        <strain evidence="8">CG11_big_fil_rev_8_21_14_0_20_45_26</strain>
    </source>
</reference>
<comment type="function">
    <text evidence="6">Specifically methylates the N4 position of cytidine in position 1402 (C1402) of 16S rRNA.</text>
</comment>
<evidence type="ECO:0000256" key="5">
    <source>
        <dbReference type="ARBA" id="ARBA00022691"/>
    </source>
</evidence>
<dbReference type="InterPro" id="IPR002903">
    <property type="entry name" value="RsmH"/>
</dbReference>
<dbReference type="Pfam" id="PF01795">
    <property type="entry name" value="Methyltransf_5"/>
    <property type="match status" value="1"/>
</dbReference>
<comment type="catalytic activity">
    <reaction evidence="6">
        <text>cytidine(1402) in 16S rRNA + S-adenosyl-L-methionine = N(4)-methylcytidine(1402) in 16S rRNA + S-adenosyl-L-homocysteine + H(+)</text>
        <dbReference type="Rhea" id="RHEA:42928"/>
        <dbReference type="Rhea" id="RHEA-COMP:10286"/>
        <dbReference type="Rhea" id="RHEA-COMP:10287"/>
        <dbReference type="ChEBI" id="CHEBI:15378"/>
        <dbReference type="ChEBI" id="CHEBI:57856"/>
        <dbReference type="ChEBI" id="CHEBI:59789"/>
        <dbReference type="ChEBI" id="CHEBI:74506"/>
        <dbReference type="ChEBI" id="CHEBI:82748"/>
        <dbReference type="EC" id="2.1.1.199"/>
    </reaction>
</comment>
<comment type="similarity">
    <text evidence="1 6">Belongs to the methyltransferase superfamily. RsmH family.</text>
</comment>
<evidence type="ECO:0000256" key="3">
    <source>
        <dbReference type="ARBA" id="ARBA00022603"/>
    </source>
</evidence>
<dbReference type="HAMAP" id="MF_01007">
    <property type="entry name" value="16SrRNA_methyltr_H"/>
    <property type="match status" value="1"/>
</dbReference>
<feature type="binding site" evidence="6">
    <location>
        <begin position="39"/>
        <end position="41"/>
    </location>
    <ligand>
        <name>S-adenosyl-L-methionine</name>
        <dbReference type="ChEBI" id="CHEBI:59789"/>
    </ligand>
</feature>
<organism evidence="8 9">
    <name type="scientific">Candidatus Abzuiibacterium crystallinum</name>
    <dbReference type="NCBI Taxonomy" id="1974748"/>
    <lineage>
        <taxon>Bacteria</taxon>
        <taxon>Pseudomonadati</taxon>
        <taxon>Candidatus Omnitrophota</taxon>
        <taxon>Candidatus Abzuiibacterium</taxon>
    </lineage>
</organism>
<evidence type="ECO:0000256" key="2">
    <source>
        <dbReference type="ARBA" id="ARBA00022552"/>
    </source>
</evidence>
<comment type="subcellular location">
    <subcellularLocation>
        <location evidence="6">Cytoplasm</location>
    </subcellularLocation>
</comment>
<protein>
    <recommendedName>
        <fullName evidence="6">Ribosomal RNA small subunit methyltransferase H</fullName>
        <ecNumber evidence="6">2.1.1.199</ecNumber>
    </recommendedName>
    <alternativeName>
        <fullName evidence="6">16S rRNA m(4)C1402 methyltransferase</fullName>
    </alternativeName>
    <alternativeName>
        <fullName evidence="6">rRNA (cytosine-N(4)-)-methyltransferase RsmH</fullName>
    </alternativeName>
</protein>
<dbReference type="Gene3D" id="1.10.150.170">
    <property type="entry name" value="Putative methyltransferase TM0872, insert domain"/>
    <property type="match status" value="1"/>
</dbReference>
<feature type="binding site" evidence="6">
    <location>
        <position position="107"/>
    </location>
    <ligand>
        <name>S-adenosyl-L-methionine</name>
        <dbReference type="ChEBI" id="CHEBI:59789"/>
    </ligand>
</feature>
<name>A0A2H0LLW6_9BACT</name>
<dbReference type="SUPFAM" id="SSF81799">
    <property type="entry name" value="Putative methyltransferase TM0872, insert domain"/>
    <property type="match status" value="1"/>
</dbReference>
<accession>A0A2H0LLW6</accession>
<keyword evidence="5 6" id="KW-0949">S-adenosyl-L-methionine</keyword>
<keyword evidence="6" id="KW-0963">Cytoplasm</keyword>
<evidence type="ECO:0000256" key="4">
    <source>
        <dbReference type="ARBA" id="ARBA00022679"/>
    </source>
</evidence>
<sequence length="302" mass="33967">MKRFGVSRLWHEPVLHQEVLEALALKPGAVVVDGTIGGAGHALGILERIGPSGKLIGLDQDEDAIRRSQEKLKSFQAQLILRHTNFKHLETTLHDLKLSAVDAVLLDIGVSSFQLEDETRGFSFRLSGPLDMRMDKRLEVRAADLVNQLSETELADIFHKWGEERRARQYARWIVEARVPQAITTTSQLAELIASHVPAVVRYGRIHPATRIFQALRIAVNQELAALPAGLEQAVRVLKPLGRLAVISFHSLEDRIVKQSFVRWEKEGLIRRCTKKPVRPSEAEVARNSKSRSAKMRVAEKR</sequence>
<evidence type="ECO:0000256" key="1">
    <source>
        <dbReference type="ARBA" id="ARBA00010396"/>
    </source>
</evidence>
<evidence type="ECO:0000256" key="6">
    <source>
        <dbReference type="HAMAP-Rule" id="MF_01007"/>
    </source>
</evidence>
<dbReference type="PANTHER" id="PTHR11265:SF0">
    <property type="entry name" value="12S RRNA N4-METHYLCYTIDINE METHYLTRANSFERASE"/>
    <property type="match status" value="1"/>
</dbReference>
<dbReference type="GO" id="GO:0070475">
    <property type="term" value="P:rRNA base methylation"/>
    <property type="evidence" value="ECO:0007669"/>
    <property type="project" value="UniProtKB-UniRule"/>
</dbReference>
<dbReference type="PIRSF" id="PIRSF004486">
    <property type="entry name" value="MraW"/>
    <property type="match status" value="1"/>
</dbReference>
<dbReference type="Gene3D" id="3.40.50.150">
    <property type="entry name" value="Vaccinia Virus protein VP39"/>
    <property type="match status" value="1"/>
</dbReference>
<evidence type="ECO:0000313" key="9">
    <source>
        <dbReference type="Proteomes" id="UP000230859"/>
    </source>
</evidence>
<dbReference type="GO" id="GO:0005737">
    <property type="term" value="C:cytoplasm"/>
    <property type="evidence" value="ECO:0007669"/>
    <property type="project" value="UniProtKB-SubCell"/>
</dbReference>
<feature type="region of interest" description="Disordered" evidence="7">
    <location>
        <begin position="280"/>
        <end position="302"/>
    </location>
</feature>
<comment type="caution">
    <text evidence="8">The sequence shown here is derived from an EMBL/GenBank/DDBJ whole genome shotgun (WGS) entry which is preliminary data.</text>
</comment>
<evidence type="ECO:0000256" key="7">
    <source>
        <dbReference type="SAM" id="MobiDB-lite"/>
    </source>
</evidence>
<dbReference type="PANTHER" id="PTHR11265">
    <property type="entry name" value="S-ADENOSYL-METHYLTRANSFERASE MRAW"/>
    <property type="match status" value="1"/>
</dbReference>
<keyword evidence="3 6" id="KW-0489">Methyltransferase</keyword>
<feature type="binding site" evidence="6">
    <location>
        <position position="114"/>
    </location>
    <ligand>
        <name>S-adenosyl-L-methionine</name>
        <dbReference type="ChEBI" id="CHEBI:59789"/>
    </ligand>
</feature>
<dbReference type="AlphaFoldDB" id="A0A2H0LLW6"/>
<dbReference type="NCBIfam" id="TIGR00006">
    <property type="entry name" value="16S rRNA (cytosine(1402)-N(4))-methyltransferase RsmH"/>
    <property type="match status" value="1"/>
</dbReference>
<evidence type="ECO:0000313" key="8">
    <source>
        <dbReference type="EMBL" id="PIQ85412.1"/>
    </source>
</evidence>
<dbReference type="EMBL" id="PCVY01000066">
    <property type="protein sequence ID" value="PIQ85412.1"/>
    <property type="molecule type" value="Genomic_DNA"/>
</dbReference>
<dbReference type="SUPFAM" id="SSF53335">
    <property type="entry name" value="S-adenosyl-L-methionine-dependent methyltransferases"/>
    <property type="match status" value="1"/>
</dbReference>
<keyword evidence="2 6" id="KW-0698">rRNA processing</keyword>
<dbReference type="GO" id="GO:0071424">
    <property type="term" value="F:rRNA (cytosine-N4-)-methyltransferase activity"/>
    <property type="evidence" value="ECO:0007669"/>
    <property type="project" value="UniProtKB-UniRule"/>
</dbReference>
<dbReference type="Proteomes" id="UP000230859">
    <property type="component" value="Unassembled WGS sequence"/>
</dbReference>
<feature type="binding site" evidence="6">
    <location>
        <position position="59"/>
    </location>
    <ligand>
        <name>S-adenosyl-L-methionine</name>
        <dbReference type="ChEBI" id="CHEBI:59789"/>
    </ligand>
</feature>